<dbReference type="RefSeq" id="WP_021584554.1">
    <property type="nucleotide sequence ID" value="NZ_AWET01000044.1"/>
</dbReference>
<keyword evidence="3" id="KW-1185">Reference proteome</keyword>
<sequence>MFNRFVMIVGVFLLCSSPVIAQHKIWVEADGSIYIQRGDNGIFGASILGKKEIKKNLFIGVGVTWLMSRLDASGTKVEDGVRYSMDASTVYRFAGKLTATWNIPVAFQSGFYVDGTLMADILPFDYAKLHRDVGDSKNHNRGKLLFTGFSPGAFIGGGIYHDFKRKKHPLRVSLGLEYGYFDFFYAYRHGRIYGQRLSSFVDTGRTWYGATIRFSSF</sequence>
<dbReference type="EMBL" id="AWET01000044">
    <property type="protein sequence ID" value="ERJ99098.1"/>
    <property type="molecule type" value="Genomic_DNA"/>
</dbReference>
<gene>
    <name evidence="2" type="ORF">HMPREF1218_1181</name>
</gene>
<dbReference type="Proteomes" id="UP000016600">
    <property type="component" value="Unassembled WGS sequence"/>
</dbReference>
<feature type="signal peptide" evidence="1">
    <location>
        <begin position="1"/>
        <end position="21"/>
    </location>
</feature>
<dbReference type="AlphaFoldDB" id="U2MIN4"/>
<feature type="chain" id="PRO_5004631170" description="Outer membrane protein beta-barrel domain protein" evidence="1">
    <location>
        <begin position="22"/>
        <end position="217"/>
    </location>
</feature>
<evidence type="ECO:0000313" key="3">
    <source>
        <dbReference type="Proteomes" id="UP000016600"/>
    </source>
</evidence>
<evidence type="ECO:0008006" key="4">
    <source>
        <dbReference type="Google" id="ProtNLM"/>
    </source>
</evidence>
<reference evidence="2 3" key="1">
    <citation type="submission" date="2013-08" db="EMBL/GenBank/DDBJ databases">
        <authorList>
            <person name="Durkin A.S."/>
            <person name="Haft D.R."/>
            <person name="McCorrison J."/>
            <person name="Torralba M."/>
            <person name="Gillis M."/>
            <person name="Haft D.H."/>
            <person name="Methe B."/>
            <person name="Sutton G."/>
            <person name="Nelson K.E."/>
        </authorList>
    </citation>
    <scope>NUCLEOTIDE SEQUENCE [LARGE SCALE GENOMIC DNA]</scope>
    <source>
        <strain evidence="2 3">F0068</strain>
    </source>
</reference>
<organism evidence="2 3">
    <name type="scientific">Hoylesella pleuritidis F0068</name>
    <dbReference type="NCBI Taxonomy" id="1081904"/>
    <lineage>
        <taxon>Bacteria</taxon>
        <taxon>Pseudomonadati</taxon>
        <taxon>Bacteroidota</taxon>
        <taxon>Bacteroidia</taxon>
        <taxon>Bacteroidales</taxon>
        <taxon>Prevotellaceae</taxon>
        <taxon>Hoylesella</taxon>
    </lineage>
</organism>
<comment type="caution">
    <text evidence="2">The sequence shown here is derived from an EMBL/GenBank/DDBJ whole genome shotgun (WGS) entry which is preliminary data.</text>
</comment>
<evidence type="ECO:0000256" key="1">
    <source>
        <dbReference type="SAM" id="SignalP"/>
    </source>
</evidence>
<dbReference type="PATRIC" id="fig|1081904.3.peg.1958"/>
<protein>
    <recommendedName>
        <fullName evidence="4">Outer membrane protein beta-barrel domain protein</fullName>
    </recommendedName>
</protein>
<accession>U2MIN4</accession>
<name>U2MIN4_9BACT</name>
<keyword evidence="1" id="KW-0732">Signal</keyword>
<evidence type="ECO:0000313" key="2">
    <source>
        <dbReference type="EMBL" id="ERJ99098.1"/>
    </source>
</evidence>
<proteinExistence type="predicted"/>